<keyword evidence="4" id="KW-0812">Transmembrane</keyword>
<name>A0A2M9HD27_9BIFI</name>
<dbReference type="Proteomes" id="UP000231451">
    <property type="component" value="Unassembled WGS sequence"/>
</dbReference>
<evidence type="ECO:0000256" key="2">
    <source>
        <dbReference type="ARBA" id="ARBA00022676"/>
    </source>
</evidence>
<evidence type="ECO:0000256" key="3">
    <source>
        <dbReference type="ARBA" id="ARBA00022679"/>
    </source>
</evidence>
<keyword evidence="2 5" id="KW-0328">Glycosyltransferase</keyword>
<keyword evidence="3 5" id="KW-0808">Transferase</keyword>
<reference evidence="5 6" key="1">
    <citation type="submission" date="2017-10" db="EMBL/GenBank/DDBJ databases">
        <title>Draft genome sequences of strains TRE 1, TRE 9, TRE H and TRI 7, isolated from tamarins, belonging to four potential novel Bifidobacterium species.</title>
        <authorList>
            <person name="Mattarelli P."/>
            <person name="Modesto M."/>
            <person name="Puglisi E."/>
            <person name="Morelli L."/>
            <person name="Spezio C."/>
            <person name="Bonetti A."/>
            <person name="Sandri C."/>
        </authorList>
    </citation>
    <scope>NUCLEOTIDE SEQUENCE [LARGE SCALE GENOMIC DNA]</scope>
    <source>
        <strain evidence="6">TRI7</strain>
    </source>
</reference>
<dbReference type="PANTHER" id="PTHR43630">
    <property type="entry name" value="POLY-BETA-1,6-N-ACETYL-D-GLUCOSAMINE SYNTHASE"/>
    <property type="match status" value="1"/>
</dbReference>
<evidence type="ECO:0000256" key="1">
    <source>
        <dbReference type="ARBA" id="ARBA00006739"/>
    </source>
</evidence>
<dbReference type="Pfam" id="PF13641">
    <property type="entry name" value="Glyco_tranf_2_3"/>
    <property type="match status" value="1"/>
</dbReference>
<gene>
    <name evidence="5" type="ORF">CSQ87_09195</name>
</gene>
<dbReference type="RefSeq" id="WP_100513577.1">
    <property type="nucleotide sequence ID" value="NZ_JAFEJQ010000023.1"/>
</dbReference>
<feature type="transmembrane region" description="Helical" evidence="4">
    <location>
        <begin position="339"/>
        <end position="360"/>
    </location>
</feature>
<dbReference type="AlphaFoldDB" id="A0A2M9HD27"/>
<dbReference type="Gene3D" id="3.90.550.10">
    <property type="entry name" value="Spore Coat Polysaccharide Biosynthesis Protein SpsA, Chain A"/>
    <property type="match status" value="1"/>
</dbReference>
<evidence type="ECO:0000256" key="4">
    <source>
        <dbReference type="SAM" id="Phobius"/>
    </source>
</evidence>
<protein>
    <submittedName>
        <fullName evidence="5">N-acetylglucosaminyltransferase</fullName>
    </submittedName>
</protein>
<dbReference type="PANTHER" id="PTHR43630:SF1">
    <property type="entry name" value="POLY-BETA-1,6-N-ACETYL-D-GLUCOSAMINE SYNTHASE"/>
    <property type="match status" value="1"/>
</dbReference>
<proteinExistence type="inferred from homology"/>
<dbReference type="GO" id="GO:0016757">
    <property type="term" value="F:glycosyltransferase activity"/>
    <property type="evidence" value="ECO:0007669"/>
    <property type="project" value="UniProtKB-KW"/>
</dbReference>
<evidence type="ECO:0000313" key="5">
    <source>
        <dbReference type="EMBL" id="PJM74696.1"/>
    </source>
</evidence>
<dbReference type="SUPFAM" id="SSF53448">
    <property type="entry name" value="Nucleotide-diphospho-sugar transferases"/>
    <property type="match status" value="1"/>
</dbReference>
<accession>A0A2M9HD27</accession>
<sequence length="408" mass="46121">MALLSVIDVLLFVLGVVGIGYQMVCVLAGFFHKVTVFPQAPQDKRFAVLISARNERNVVGNLIDCIQNQSYPSDLIDIWMVADNCTDDTAELARGKGCHVVERFDQTQIGKGFALTFLLNHMIDSGVSKRYDAFFVFDADNLLDKEYFTQMNNAFQAGFRILTSYRNSVNFDDNWVSSGSALWFVRESRFLNNSRMLFGSSCHVGGTGFMFSREIMERNSGWKFHLLTEDLEFTLDSILHGDRIGYCGTAVLYDEQPVTFKQSWRQRLRWSRGFLQVFRYYGPALVRRAIKERDFSCIDLTLLICPFTALSVIRLALGILFVALGFVSLNSQLTQLTNGLLGGVLGVLGMMILAAITCMAEREKIDATNKELVAYCLSFPIYLISYIPISFQAMFSKPGWKPIEHRGK</sequence>
<dbReference type="OrthoDB" id="9797391at2"/>
<dbReference type="InterPro" id="IPR029044">
    <property type="entry name" value="Nucleotide-diphossugar_trans"/>
</dbReference>
<keyword evidence="4" id="KW-1133">Transmembrane helix</keyword>
<keyword evidence="4" id="KW-0472">Membrane</keyword>
<organism evidence="5 6">
    <name type="scientific">Bifidobacterium simiarum</name>
    <dbReference type="NCBI Taxonomy" id="2045441"/>
    <lineage>
        <taxon>Bacteria</taxon>
        <taxon>Bacillati</taxon>
        <taxon>Actinomycetota</taxon>
        <taxon>Actinomycetes</taxon>
        <taxon>Bifidobacteriales</taxon>
        <taxon>Bifidobacteriaceae</taxon>
        <taxon>Bifidobacterium</taxon>
    </lineage>
</organism>
<dbReference type="EMBL" id="PEBK01000009">
    <property type="protein sequence ID" value="PJM74696.1"/>
    <property type="molecule type" value="Genomic_DNA"/>
</dbReference>
<feature type="transmembrane region" description="Helical" evidence="4">
    <location>
        <begin position="372"/>
        <end position="391"/>
    </location>
</feature>
<keyword evidence="6" id="KW-1185">Reference proteome</keyword>
<comment type="similarity">
    <text evidence="1">Belongs to the glycosyltransferase 2 family.</text>
</comment>
<feature type="transmembrane region" description="Helical" evidence="4">
    <location>
        <begin position="300"/>
        <end position="327"/>
    </location>
</feature>
<dbReference type="CDD" id="cd06438">
    <property type="entry name" value="EpsO_like"/>
    <property type="match status" value="1"/>
</dbReference>
<comment type="caution">
    <text evidence="5">The sequence shown here is derived from an EMBL/GenBank/DDBJ whole genome shotgun (WGS) entry which is preliminary data.</text>
</comment>
<feature type="transmembrane region" description="Helical" evidence="4">
    <location>
        <begin position="6"/>
        <end position="31"/>
    </location>
</feature>
<evidence type="ECO:0000313" key="6">
    <source>
        <dbReference type="Proteomes" id="UP000231451"/>
    </source>
</evidence>